<organism evidence="1 2">
    <name type="scientific">Halarcobacter ebronensis</name>
    <dbReference type="NCBI Taxonomy" id="1462615"/>
    <lineage>
        <taxon>Bacteria</taxon>
        <taxon>Pseudomonadati</taxon>
        <taxon>Campylobacterota</taxon>
        <taxon>Epsilonproteobacteria</taxon>
        <taxon>Campylobacterales</taxon>
        <taxon>Arcobacteraceae</taxon>
        <taxon>Halarcobacter</taxon>
    </lineage>
</organism>
<dbReference type="RefSeq" id="WP_129087175.1">
    <property type="nucleotide sequence ID" value="NZ_CP053836.1"/>
</dbReference>
<dbReference type="Proteomes" id="UP000289758">
    <property type="component" value="Unassembled WGS sequence"/>
</dbReference>
<keyword evidence="2" id="KW-1185">Reference proteome</keyword>
<dbReference type="Pfam" id="PF07751">
    <property type="entry name" value="Abi_2"/>
    <property type="match status" value="1"/>
</dbReference>
<evidence type="ECO:0000313" key="1">
    <source>
        <dbReference type="EMBL" id="RXK05974.1"/>
    </source>
</evidence>
<dbReference type="EMBL" id="PDKK01000005">
    <property type="protein sequence ID" value="RXK05974.1"/>
    <property type="molecule type" value="Genomic_DNA"/>
</dbReference>
<comment type="caution">
    <text evidence="1">The sequence shown here is derived from an EMBL/GenBank/DDBJ whole genome shotgun (WGS) entry which is preliminary data.</text>
</comment>
<name>A0A4Q1ALU0_9BACT</name>
<protein>
    <recommendedName>
        <fullName evidence="3">CAAX protease</fullName>
    </recommendedName>
</protein>
<sequence length="307" mass="36896">MSKLKLSIPQQVDYLKNKGITFTEVDENSAINFLTYNSYFFKLKSYSKNYEKKPNGEYINLDFVYLQELSTLDMHFRRFTLRLTLDLEHMLKTKILRDFNQNTCCDGYIIVNEFLVKYPKLKEHLESFNFTGYTAKDNILKKYNLNLAIWNFIEIIEFGHFINFCEFYYDKYSDSIYNEIKGLLWSIKCLRNSSAHNNCLLHKLRPLEHKYFKRNIKITQLLKENIIMSQKTIERKMQIPTIHDFIISLLAYKQISSSQKMGKAFNKDLHDLINIRFRKNEKYFEKNPLIISNYTFLRKVIIFLKKS</sequence>
<evidence type="ECO:0000313" key="2">
    <source>
        <dbReference type="Proteomes" id="UP000289758"/>
    </source>
</evidence>
<dbReference type="OrthoDB" id="5363652at2"/>
<reference evidence="1 2" key="1">
    <citation type="submission" date="2017-10" db="EMBL/GenBank/DDBJ databases">
        <title>Genomics of the genus Arcobacter.</title>
        <authorList>
            <person name="Perez-Cataluna A."/>
            <person name="Figueras M.J."/>
        </authorList>
    </citation>
    <scope>NUCLEOTIDE SEQUENCE [LARGE SCALE GENOMIC DNA]</scope>
    <source>
        <strain evidence="1 2">CECT 8441</strain>
    </source>
</reference>
<accession>A0A4Q1ALU0</accession>
<dbReference type="InterPro" id="IPR011664">
    <property type="entry name" value="Abi_system_AbiD/AbiF-like"/>
</dbReference>
<dbReference type="AlphaFoldDB" id="A0A4Q1ALU0"/>
<gene>
    <name evidence="1" type="ORF">CRV07_07845</name>
</gene>
<proteinExistence type="predicted"/>
<evidence type="ECO:0008006" key="3">
    <source>
        <dbReference type="Google" id="ProtNLM"/>
    </source>
</evidence>